<dbReference type="PANTHER" id="PTHR31649:SF10">
    <property type="entry name" value="IP19903P-RELATED"/>
    <property type="match status" value="1"/>
</dbReference>
<reference evidence="2" key="1">
    <citation type="submission" date="2019-08" db="EMBL/GenBank/DDBJ databases">
        <title>The genome of the North American firefly Photinus pyralis.</title>
        <authorList>
            <consortium name="Photinus pyralis genome working group"/>
            <person name="Fallon T.R."/>
            <person name="Sander Lower S.E."/>
            <person name="Weng J.-K."/>
        </authorList>
    </citation>
    <scope>NUCLEOTIDE SEQUENCE</scope>
    <source>
        <strain evidence="2">TRF0915ILg1</strain>
        <tissue evidence="2">Whole body</tissue>
    </source>
</reference>
<feature type="chain" id="PRO_5035447789" evidence="1">
    <location>
        <begin position="20"/>
        <end position="197"/>
    </location>
</feature>
<evidence type="ECO:0000313" key="3">
    <source>
        <dbReference type="Proteomes" id="UP000801492"/>
    </source>
</evidence>
<protein>
    <submittedName>
        <fullName evidence="2">Uncharacterized protein</fullName>
    </submittedName>
</protein>
<dbReference type="EMBL" id="VTPC01006078">
    <property type="protein sequence ID" value="KAF2895267.1"/>
    <property type="molecule type" value="Genomic_DNA"/>
</dbReference>
<keyword evidence="3" id="KW-1185">Reference proteome</keyword>
<dbReference type="AlphaFoldDB" id="A0A8K0D321"/>
<sequence>MPQIKLLLIVTFVVQGIISVPLSNSDDITDYYWREYTGVIPSDAIPGGTDRSAKRTYIGQMYSKSFGLLPATIYPGSTSAIASGGGKSFSADTFVKILCSRNLDRYHWIPTRNQDTHLLTDCHLVIGGTEAGYVLNIGRVNHEMQTVIGKVFAHHTPFRGLSIPNKQNEAIYQTYEILTYNCDLNRYLGNITYATVY</sequence>
<dbReference type="InterPro" id="IPR006616">
    <property type="entry name" value="DM9_repeat"/>
</dbReference>
<organism evidence="2 3">
    <name type="scientific">Ignelater luminosus</name>
    <name type="common">Cucubano</name>
    <name type="synonym">Pyrophorus luminosus</name>
    <dbReference type="NCBI Taxonomy" id="2038154"/>
    <lineage>
        <taxon>Eukaryota</taxon>
        <taxon>Metazoa</taxon>
        <taxon>Ecdysozoa</taxon>
        <taxon>Arthropoda</taxon>
        <taxon>Hexapoda</taxon>
        <taxon>Insecta</taxon>
        <taxon>Pterygota</taxon>
        <taxon>Neoptera</taxon>
        <taxon>Endopterygota</taxon>
        <taxon>Coleoptera</taxon>
        <taxon>Polyphaga</taxon>
        <taxon>Elateriformia</taxon>
        <taxon>Elateroidea</taxon>
        <taxon>Elateridae</taxon>
        <taxon>Agrypninae</taxon>
        <taxon>Pyrophorini</taxon>
        <taxon>Ignelater</taxon>
    </lineage>
</organism>
<feature type="signal peptide" evidence="1">
    <location>
        <begin position="1"/>
        <end position="19"/>
    </location>
</feature>
<evidence type="ECO:0000313" key="2">
    <source>
        <dbReference type="EMBL" id="KAF2895267.1"/>
    </source>
</evidence>
<dbReference type="Proteomes" id="UP000801492">
    <property type="component" value="Unassembled WGS sequence"/>
</dbReference>
<dbReference type="OrthoDB" id="6767006at2759"/>
<dbReference type="PANTHER" id="PTHR31649">
    <property type="entry name" value="AGAP009604-PA"/>
    <property type="match status" value="1"/>
</dbReference>
<accession>A0A8K0D321</accession>
<gene>
    <name evidence="2" type="ORF">ILUMI_10905</name>
</gene>
<name>A0A8K0D321_IGNLU</name>
<evidence type="ECO:0000256" key="1">
    <source>
        <dbReference type="SAM" id="SignalP"/>
    </source>
</evidence>
<dbReference type="Pfam" id="PF11901">
    <property type="entry name" value="DM9"/>
    <property type="match status" value="1"/>
</dbReference>
<proteinExistence type="predicted"/>
<comment type="caution">
    <text evidence="2">The sequence shown here is derived from an EMBL/GenBank/DDBJ whole genome shotgun (WGS) entry which is preliminary data.</text>
</comment>
<keyword evidence="1" id="KW-0732">Signal</keyword>